<name>A0A2A2EXD7_9GAMM</name>
<dbReference type="AlphaFoldDB" id="A0A2A2EXD7"/>
<protein>
    <submittedName>
        <fullName evidence="6">TMAO reductase system periplasmic protein TorT</fullName>
    </submittedName>
</protein>
<dbReference type="InterPro" id="IPR028082">
    <property type="entry name" value="Peripla_BP_I"/>
</dbReference>
<dbReference type="Pfam" id="PF13407">
    <property type="entry name" value="Peripla_BP_4"/>
    <property type="match status" value="1"/>
</dbReference>
<feature type="signal peptide" evidence="4">
    <location>
        <begin position="1"/>
        <end position="22"/>
    </location>
</feature>
<organism evidence="6 7">
    <name type="scientific">Halomonas salipaludis</name>
    <dbReference type="NCBI Taxonomy" id="2032625"/>
    <lineage>
        <taxon>Bacteria</taxon>
        <taxon>Pseudomonadati</taxon>
        <taxon>Pseudomonadota</taxon>
        <taxon>Gammaproteobacteria</taxon>
        <taxon>Oceanospirillales</taxon>
        <taxon>Halomonadaceae</taxon>
        <taxon>Halomonas</taxon>
    </lineage>
</organism>
<comment type="caution">
    <text evidence="6">The sequence shown here is derived from an EMBL/GenBank/DDBJ whole genome shotgun (WGS) entry which is preliminary data.</text>
</comment>
<evidence type="ECO:0000259" key="5">
    <source>
        <dbReference type="Pfam" id="PF13407"/>
    </source>
</evidence>
<feature type="domain" description="Periplasmic binding protein" evidence="5">
    <location>
        <begin position="62"/>
        <end position="318"/>
    </location>
</feature>
<evidence type="ECO:0000256" key="2">
    <source>
        <dbReference type="ARBA" id="ARBA00007639"/>
    </source>
</evidence>
<dbReference type="EMBL" id="NSKB01000003">
    <property type="protein sequence ID" value="PAU77210.1"/>
    <property type="molecule type" value="Genomic_DNA"/>
</dbReference>
<evidence type="ECO:0000256" key="4">
    <source>
        <dbReference type="SAM" id="SignalP"/>
    </source>
</evidence>
<dbReference type="PANTHER" id="PTHR46847:SF1">
    <property type="entry name" value="D-ALLOSE-BINDING PERIPLASMIC PROTEIN-RELATED"/>
    <property type="match status" value="1"/>
</dbReference>
<evidence type="ECO:0000256" key="3">
    <source>
        <dbReference type="ARBA" id="ARBA00022729"/>
    </source>
</evidence>
<feature type="chain" id="PRO_5012832943" evidence="4">
    <location>
        <begin position="23"/>
        <end position="358"/>
    </location>
</feature>
<gene>
    <name evidence="6" type="ORF">CK498_08140</name>
</gene>
<dbReference type="SUPFAM" id="SSF53822">
    <property type="entry name" value="Periplasmic binding protein-like I"/>
    <property type="match status" value="1"/>
</dbReference>
<dbReference type="InterPro" id="IPR025997">
    <property type="entry name" value="SBP_2_dom"/>
</dbReference>
<evidence type="ECO:0000256" key="1">
    <source>
        <dbReference type="ARBA" id="ARBA00004196"/>
    </source>
</evidence>
<sequence length="358" mass="38662">MRKITYLATLTLGCGFSALSFAGNDSWYPINVDVWDPPFDMESPTHQAAYTPLEKASKAWDICVSFPHMKDPYWLAVNYGVADEAKRLGVNMQLFEAGAYTNLDTQISQVENCISRGADAVVLAAISYDGLNRLIEDVTSQGIPVIDLINGVSSPNISAKSLVSFYKLGHMAGSYLADSYPEGEDPVKVGWFPGAAGAGWAEDGNRGFNDAIEGSAVEIVDTQYGDASQEIQMGLVENVLAAHPDLDYIIGATTTAEGAANLLRSRGMTGQISVMPYYYSVGVHRGITRGEILAAPTDSAAIQGRIAIDQAVRVLEGEDYMQHVGPELFIISQDNVNSFDQQTSLAPDGWRPVFSVQQ</sequence>
<proteinExistence type="inferred from homology"/>
<dbReference type="GO" id="GO:0030246">
    <property type="term" value="F:carbohydrate binding"/>
    <property type="evidence" value="ECO:0007669"/>
    <property type="project" value="UniProtKB-ARBA"/>
</dbReference>
<dbReference type="OrthoDB" id="9773673at2"/>
<dbReference type="Proteomes" id="UP000217771">
    <property type="component" value="Unassembled WGS sequence"/>
</dbReference>
<evidence type="ECO:0000313" key="6">
    <source>
        <dbReference type="EMBL" id="PAU77210.1"/>
    </source>
</evidence>
<dbReference type="RefSeq" id="WP_095620383.1">
    <property type="nucleotide sequence ID" value="NZ_NSKB01000003.1"/>
</dbReference>
<evidence type="ECO:0000313" key="7">
    <source>
        <dbReference type="Proteomes" id="UP000217771"/>
    </source>
</evidence>
<dbReference type="PANTHER" id="PTHR46847">
    <property type="entry name" value="D-ALLOSE-BINDING PERIPLASMIC PROTEIN-RELATED"/>
    <property type="match status" value="1"/>
</dbReference>
<dbReference type="GO" id="GO:0030313">
    <property type="term" value="C:cell envelope"/>
    <property type="evidence" value="ECO:0007669"/>
    <property type="project" value="UniProtKB-SubCell"/>
</dbReference>
<comment type="subcellular location">
    <subcellularLocation>
        <location evidence="1">Cell envelope</location>
    </subcellularLocation>
</comment>
<comment type="similarity">
    <text evidence="2">Belongs to the bacterial solute-binding protein 2 family.</text>
</comment>
<dbReference type="NCBIfam" id="NF008185">
    <property type="entry name" value="PRK10936.1"/>
    <property type="match status" value="1"/>
</dbReference>
<dbReference type="GO" id="GO:0055085">
    <property type="term" value="P:transmembrane transport"/>
    <property type="evidence" value="ECO:0007669"/>
    <property type="project" value="UniProtKB-ARBA"/>
</dbReference>
<keyword evidence="3 4" id="KW-0732">Signal</keyword>
<reference evidence="6 7" key="1">
    <citation type="submission" date="2017-08" db="EMBL/GenBank/DDBJ databases">
        <title>Halomonas alkalisoli sp. nov., isolated from saline alkaline soil.</title>
        <authorList>
            <person name="Wang D."/>
            <person name="Zhang G."/>
        </authorList>
    </citation>
    <scope>NUCLEOTIDE SEQUENCE [LARGE SCALE GENOMIC DNA]</scope>
    <source>
        <strain evidence="6 7">WRN001</strain>
    </source>
</reference>
<dbReference type="Gene3D" id="3.40.50.2300">
    <property type="match status" value="2"/>
</dbReference>
<keyword evidence="7" id="KW-1185">Reference proteome</keyword>
<dbReference type="CDD" id="cd06306">
    <property type="entry name" value="PBP1_TorT-like"/>
    <property type="match status" value="1"/>
</dbReference>
<accession>A0A2A2EXD7</accession>